<protein>
    <submittedName>
        <fullName evidence="3">Periostin</fullName>
    </submittedName>
</protein>
<gene>
    <name evidence="3" type="ORF">BV898_14941</name>
</gene>
<dbReference type="Pfam" id="PF02469">
    <property type="entry name" value="Fasciclin"/>
    <property type="match status" value="2"/>
</dbReference>
<dbReference type="AlphaFoldDB" id="A0A9X6NJ96"/>
<dbReference type="SUPFAM" id="SSF82153">
    <property type="entry name" value="FAS1 domain"/>
    <property type="match status" value="2"/>
</dbReference>
<evidence type="ECO:0000259" key="2">
    <source>
        <dbReference type="PROSITE" id="PS50213"/>
    </source>
</evidence>
<dbReference type="GO" id="GO:0005615">
    <property type="term" value="C:extracellular space"/>
    <property type="evidence" value="ECO:0007669"/>
    <property type="project" value="TreeGrafter"/>
</dbReference>
<evidence type="ECO:0000313" key="4">
    <source>
        <dbReference type="Proteomes" id="UP000192578"/>
    </source>
</evidence>
<accession>A0A9X6NJ96</accession>
<dbReference type="InterPro" id="IPR050904">
    <property type="entry name" value="Adhesion/Biosynth-related"/>
</dbReference>
<dbReference type="PROSITE" id="PS50213">
    <property type="entry name" value="FAS1"/>
    <property type="match status" value="2"/>
</dbReference>
<evidence type="ECO:0000256" key="1">
    <source>
        <dbReference type="SAM" id="SignalP"/>
    </source>
</evidence>
<comment type="caution">
    <text evidence="3">The sequence shown here is derived from an EMBL/GenBank/DDBJ whole genome shotgun (WGS) entry which is preliminary data.</text>
</comment>
<dbReference type="OrthoDB" id="286301at2759"/>
<dbReference type="Proteomes" id="UP000192578">
    <property type="component" value="Unassembled WGS sequence"/>
</dbReference>
<proteinExistence type="predicted"/>
<dbReference type="InterPro" id="IPR036378">
    <property type="entry name" value="FAS1_dom_sf"/>
</dbReference>
<dbReference type="InterPro" id="IPR000782">
    <property type="entry name" value="FAS1_domain"/>
</dbReference>
<keyword evidence="4" id="KW-1185">Reference proteome</keyword>
<dbReference type="FunFam" id="2.30.180.10:FF:000032">
    <property type="entry name" value="Fasciclin domain-containing protein, putative"/>
    <property type="match status" value="1"/>
</dbReference>
<evidence type="ECO:0000313" key="3">
    <source>
        <dbReference type="EMBL" id="OWA50424.1"/>
    </source>
</evidence>
<dbReference type="EMBL" id="MTYJ01000192">
    <property type="protein sequence ID" value="OWA50424.1"/>
    <property type="molecule type" value="Genomic_DNA"/>
</dbReference>
<feature type="domain" description="FAS1" evidence="2">
    <location>
        <begin position="23"/>
        <end position="160"/>
    </location>
</feature>
<feature type="domain" description="FAS1" evidence="2">
    <location>
        <begin position="165"/>
        <end position="298"/>
    </location>
</feature>
<dbReference type="Gene3D" id="2.30.180.10">
    <property type="entry name" value="FAS1 domain"/>
    <property type="match status" value="2"/>
</dbReference>
<sequence length="304" mass="33722">MNIILLITLVASARYVATEEVVTDTGLDIVDLADRLGFYSYLLAADETNLTDTLRSASNITLFIPTNEAFLSLSQPTRDIWAADVKFYTRLMKYHVIKGAYMAADLLDEHLYDTLDNSLVRIDSYNSSQPTPFTDYANSRIIQSNFRATNGFIHVIKDVVLDIEDRTILDWVAENKNLSLFFNGTTIVPSVQALLNNAMAPFTLFVPTNKAIDSLPKGTWERLMRDPTSMTDVLNGHIVNETFYSNGLVKGDVLQTVNKLAKLTVGLQGDKLFINTAQVIQGNNGALNGVIHIVNQVLLPKISS</sequence>
<name>A0A9X6NJ96_HYPEX</name>
<dbReference type="PANTHER" id="PTHR10900">
    <property type="entry name" value="PERIOSTIN-RELATED"/>
    <property type="match status" value="1"/>
</dbReference>
<feature type="chain" id="PRO_5040787880" evidence="1">
    <location>
        <begin position="19"/>
        <end position="304"/>
    </location>
</feature>
<reference evidence="4" key="1">
    <citation type="submission" date="2017-01" db="EMBL/GenBank/DDBJ databases">
        <title>Comparative genomics of anhydrobiosis in the tardigrade Hypsibius dujardini.</title>
        <authorList>
            <person name="Yoshida Y."/>
            <person name="Koutsovoulos G."/>
            <person name="Laetsch D."/>
            <person name="Stevens L."/>
            <person name="Kumar S."/>
            <person name="Horikawa D."/>
            <person name="Ishino K."/>
            <person name="Komine S."/>
            <person name="Tomita M."/>
            <person name="Blaxter M."/>
            <person name="Arakawa K."/>
        </authorList>
    </citation>
    <scope>NUCLEOTIDE SEQUENCE [LARGE SCALE GENOMIC DNA]</scope>
    <source>
        <strain evidence="4">Z151</strain>
    </source>
</reference>
<organism evidence="3 4">
    <name type="scientific">Hypsibius exemplaris</name>
    <name type="common">Freshwater tardigrade</name>
    <dbReference type="NCBI Taxonomy" id="2072580"/>
    <lineage>
        <taxon>Eukaryota</taxon>
        <taxon>Metazoa</taxon>
        <taxon>Ecdysozoa</taxon>
        <taxon>Tardigrada</taxon>
        <taxon>Eutardigrada</taxon>
        <taxon>Parachela</taxon>
        <taxon>Hypsibioidea</taxon>
        <taxon>Hypsibiidae</taxon>
        <taxon>Hypsibius</taxon>
    </lineage>
</organism>
<dbReference type="PANTHER" id="PTHR10900:SF77">
    <property type="entry name" value="FI19380P1"/>
    <property type="match status" value="1"/>
</dbReference>
<feature type="signal peptide" evidence="1">
    <location>
        <begin position="1"/>
        <end position="18"/>
    </location>
</feature>
<keyword evidence="1" id="KW-0732">Signal</keyword>
<dbReference type="SMART" id="SM00554">
    <property type="entry name" value="FAS1"/>
    <property type="match status" value="2"/>
</dbReference>